<feature type="domain" description="C3H1-type" evidence="3">
    <location>
        <begin position="1330"/>
        <end position="1352"/>
    </location>
</feature>
<comment type="caution">
    <text evidence="4">The sequence shown here is derived from an EMBL/GenBank/DDBJ whole genome shotgun (WGS) entry which is preliminary data.</text>
</comment>
<keyword evidence="1" id="KW-0863">Zinc-finger</keyword>
<feature type="compositionally biased region" description="Polar residues" evidence="2">
    <location>
        <begin position="1371"/>
        <end position="1389"/>
    </location>
</feature>
<dbReference type="GO" id="GO:0008270">
    <property type="term" value="F:zinc ion binding"/>
    <property type="evidence" value="ECO:0007669"/>
    <property type="project" value="UniProtKB-KW"/>
</dbReference>
<accession>A0AAV4SUA8</accession>
<dbReference type="PROSITE" id="PS50103">
    <property type="entry name" value="ZF_C3H1"/>
    <property type="match status" value="2"/>
</dbReference>
<sequence length="1389" mass="158265">MKSQRLVSSYTPSAIQEWLEQELEKRGIDSVYARSILSLLQQDYVDVEPHECHQTRNRQLKVLHKYGGPENSYYATKSKHQKWKTWGKQILLTSTPPCCKAAYYDLERILKKAAIDCLKSASDYVDDVEKLIDEVWLRLKNKSLNADQEEMAIRKCNTLGQSFFIPPSSPTDDMEKYFASFPPLSSNTELAVKSVQPKVLKNDWCKKCILKRKSKVQNEEAHNSENQNIKSVQPIIPYRSLKTIKTIFKNTDTKSSHLKATCTAQKSLVGKSSAYETKYFKAFIKNLVLPFDNLSLIYISKTPLNKNKLLDLLKNSCIQNLFLSMSGTTYTVKSYALKNSNEPPSQVLPKKLYSVSISYRNSYSLNQCVSQILIREKNVSEQQRNQDINCLKISFSSDLESKSPLRGKDFSKSSFNNRSLKGSTFKQSDSFDFNPHIAASSLSAFYKESKPIFKKETVSADGILHDNHIDTRSDRKYYLSAALIDKNYSHLKMLKSSKVNNSQNSELCIRDVNESDSFKTTTAIFEENIHNCNKSYEDCFDADTSQLHSNSSVFIAKNSSGSMNKLSTTNQSFDLSHTPGASFNTDYSYEQHMNYKFMPSNELENNTYDGEIYYSDEEQDEKNVSISSGRLLPHISQNCSSLDIPSKAIFHKTNFKQSKHIETKPSSCKFEDCVTDNKINLNNHLSKISLYANTANLSSSISIFHLILQNYFRSNELPGKTFPSADADHNKVAEIVPCSELESNQSDEEIYYSDEESNEIYFSDNKKICDFSETHMQTLPFNELLGKTFLSGDTEQNKDKVMPSTKSSYDEDEVYYSDEDSTEMHFSSNKDNLHLSSVQFLPSLSLTNKLSNQTFPSTKKKNIISSSNCMSNINRDDTSFNTYTKEKTDLYYKLNNKSESGQKMLKKVLGIGGNNVVNSIRSESQSLSYEEESLMLANQSKSVDKSITMEKTERHKHFQNVEVKTKSELNTKSSCYSEPNYQNSFVLNTLNSSNGAINEAEISDKKWLLYWGRNHNFIVRTWQKDFDPFEEIKNNNHVYDAKISTTQEDGEILNSHIMPPIGEAAFENMSSTNKYKQDNLHSNSFNSSVGSFPSSFEERTTGYLQVPNYQNLDDCNGFNEVPDNNTCVPTANNFFPSSVQNKVPDMQAYCQMQTTDQVDEDAYIPVVDNNYAVYNDQVGAYIKNASDYPVSYEDDSLKAANYPNLSAFSIENEDNSFKDQYAYAEGGGWSLATDNEFDSYNDNQFERSSSLNKLDLETSNTGFFGFDSEKRPRCISETNNMELSKNDAQNHLYKQTKQKFETRKRPCCFFLQGTCTRNNCQYSHDLSTITCRFWKEGSCFKGLTCPFLHGYSKENDKGSLKKSCLKSRSSVQSYSLDSETDFPSLSSNK</sequence>
<reference evidence="4 5" key="1">
    <citation type="submission" date="2021-06" db="EMBL/GenBank/DDBJ databases">
        <title>Caerostris darwini draft genome.</title>
        <authorList>
            <person name="Kono N."/>
            <person name="Arakawa K."/>
        </authorList>
    </citation>
    <scope>NUCLEOTIDE SEQUENCE [LARGE SCALE GENOMIC DNA]</scope>
</reference>
<gene>
    <name evidence="4" type="primary">AVEN_12776_1</name>
    <name evidence="4" type="ORF">CDAR_8101</name>
</gene>
<keyword evidence="1" id="KW-0862">Zinc</keyword>
<dbReference type="InterPro" id="IPR000571">
    <property type="entry name" value="Znf_CCCH"/>
</dbReference>
<organism evidence="4 5">
    <name type="scientific">Caerostris darwini</name>
    <dbReference type="NCBI Taxonomy" id="1538125"/>
    <lineage>
        <taxon>Eukaryota</taxon>
        <taxon>Metazoa</taxon>
        <taxon>Ecdysozoa</taxon>
        <taxon>Arthropoda</taxon>
        <taxon>Chelicerata</taxon>
        <taxon>Arachnida</taxon>
        <taxon>Araneae</taxon>
        <taxon>Araneomorphae</taxon>
        <taxon>Entelegynae</taxon>
        <taxon>Araneoidea</taxon>
        <taxon>Araneidae</taxon>
        <taxon>Caerostris</taxon>
    </lineage>
</organism>
<keyword evidence="5" id="KW-1185">Reference proteome</keyword>
<dbReference type="SMART" id="SM00356">
    <property type="entry name" value="ZnF_C3H1"/>
    <property type="match status" value="2"/>
</dbReference>
<feature type="domain" description="C3H1-type" evidence="3">
    <location>
        <begin position="1301"/>
        <end position="1327"/>
    </location>
</feature>
<evidence type="ECO:0000313" key="5">
    <source>
        <dbReference type="Proteomes" id="UP001054837"/>
    </source>
</evidence>
<dbReference type="PANTHER" id="PTHR17611">
    <property type="entry name" value="DNA SEGMENT, CHR 5, ERATO DOI 579, EXPRESSED"/>
    <property type="match status" value="1"/>
</dbReference>
<evidence type="ECO:0000313" key="4">
    <source>
        <dbReference type="EMBL" id="GIY37933.1"/>
    </source>
</evidence>
<feature type="zinc finger region" description="C3H1-type" evidence="1">
    <location>
        <begin position="1330"/>
        <end position="1352"/>
    </location>
</feature>
<dbReference type="Gene3D" id="4.10.1000.10">
    <property type="entry name" value="Zinc finger, CCCH-type"/>
    <property type="match status" value="1"/>
</dbReference>
<dbReference type="PANTHER" id="PTHR17611:SF3">
    <property type="entry name" value="DNA SEGMENT, CHR 5, ERATO DOI 579, EXPRESSED"/>
    <property type="match status" value="1"/>
</dbReference>
<evidence type="ECO:0000256" key="2">
    <source>
        <dbReference type="SAM" id="MobiDB-lite"/>
    </source>
</evidence>
<evidence type="ECO:0000256" key="1">
    <source>
        <dbReference type="PROSITE-ProRule" id="PRU00723"/>
    </source>
</evidence>
<proteinExistence type="predicted"/>
<feature type="region of interest" description="Disordered" evidence="2">
    <location>
        <begin position="1367"/>
        <end position="1389"/>
    </location>
</feature>
<keyword evidence="1" id="KW-0479">Metal-binding</keyword>
<feature type="zinc finger region" description="C3H1-type" evidence="1">
    <location>
        <begin position="1301"/>
        <end position="1327"/>
    </location>
</feature>
<evidence type="ECO:0000259" key="3">
    <source>
        <dbReference type="PROSITE" id="PS50103"/>
    </source>
</evidence>
<dbReference type="EMBL" id="BPLQ01008527">
    <property type="protein sequence ID" value="GIY37933.1"/>
    <property type="molecule type" value="Genomic_DNA"/>
</dbReference>
<protein>
    <recommendedName>
        <fullName evidence="3">C3H1-type domain-containing protein</fullName>
    </recommendedName>
</protein>
<dbReference type="Proteomes" id="UP001054837">
    <property type="component" value="Unassembled WGS sequence"/>
</dbReference>
<name>A0AAV4SUA8_9ARAC</name>
<dbReference type="InterPro" id="IPR027871">
    <property type="entry name" value="DUF4603"/>
</dbReference>